<sequence length="89" mass="10725">MEQSNDKYAYALIEFEYEEEDFVSAVPISWIDFNSMKYKFGNFKIGNLKVMEIMKATVRWNYPNSSDKTFEESVMAWLKQFRMCLDIHR</sequence>
<evidence type="ECO:0000313" key="2">
    <source>
        <dbReference type="Proteomes" id="UP001353858"/>
    </source>
</evidence>
<proteinExistence type="predicted"/>
<gene>
    <name evidence="1" type="ORF">RN001_006805</name>
</gene>
<dbReference type="AlphaFoldDB" id="A0AAN7SBN4"/>
<accession>A0AAN7SBN4</accession>
<organism evidence="1 2">
    <name type="scientific">Aquatica leii</name>
    <dbReference type="NCBI Taxonomy" id="1421715"/>
    <lineage>
        <taxon>Eukaryota</taxon>
        <taxon>Metazoa</taxon>
        <taxon>Ecdysozoa</taxon>
        <taxon>Arthropoda</taxon>
        <taxon>Hexapoda</taxon>
        <taxon>Insecta</taxon>
        <taxon>Pterygota</taxon>
        <taxon>Neoptera</taxon>
        <taxon>Endopterygota</taxon>
        <taxon>Coleoptera</taxon>
        <taxon>Polyphaga</taxon>
        <taxon>Elateriformia</taxon>
        <taxon>Elateroidea</taxon>
        <taxon>Lampyridae</taxon>
        <taxon>Luciolinae</taxon>
        <taxon>Aquatica</taxon>
    </lineage>
</organism>
<comment type="caution">
    <text evidence="1">The sequence shown here is derived from an EMBL/GenBank/DDBJ whole genome shotgun (WGS) entry which is preliminary data.</text>
</comment>
<protein>
    <submittedName>
        <fullName evidence="1">Uncharacterized protein</fullName>
    </submittedName>
</protein>
<keyword evidence="2" id="KW-1185">Reference proteome</keyword>
<dbReference type="Proteomes" id="UP001353858">
    <property type="component" value="Unassembled WGS sequence"/>
</dbReference>
<dbReference type="EMBL" id="JARPUR010000002">
    <property type="protein sequence ID" value="KAK4883486.1"/>
    <property type="molecule type" value="Genomic_DNA"/>
</dbReference>
<reference evidence="2" key="1">
    <citation type="submission" date="2023-01" db="EMBL/GenBank/DDBJ databases">
        <title>Key to firefly adult light organ development and bioluminescence: homeobox transcription factors regulate luciferase expression and transportation to peroxisome.</title>
        <authorList>
            <person name="Fu X."/>
        </authorList>
    </citation>
    <scope>NUCLEOTIDE SEQUENCE [LARGE SCALE GENOMIC DNA]</scope>
</reference>
<name>A0AAN7SBN4_9COLE</name>
<evidence type="ECO:0000313" key="1">
    <source>
        <dbReference type="EMBL" id="KAK4883486.1"/>
    </source>
</evidence>